<evidence type="ECO:0000256" key="2">
    <source>
        <dbReference type="ARBA" id="ARBA00011881"/>
    </source>
</evidence>
<comment type="caution">
    <text evidence="9">The sequence shown here is derived from an EMBL/GenBank/DDBJ whole genome shotgun (WGS) entry which is preliminary data.</text>
</comment>
<evidence type="ECO:0000256" key="6">
    <source>
        <dbReference type="ARBA" id="ARBA00071157"/>
    </source>
</evidence>
<dbReference type="GO" id="GO:0071269">
    <property type="term" value="P:L-homocysteine biosynthetic process"/>
    <property type="evidence" value="ECO:0007669"/>
    <property type="project" value="TreeGrafter"/>
</dbReference>
<dbReference type="FunFam" id="3.40.640.10:FF:000035">
    <property type="entry name" value="O-succinylhomoserine sulfhydrylase"/>
    <property type="match status" value="1"/>
</dbReference>
<dbReference type="InterPro" id="IPR054542">
    <property type="entry name" value="Cys_met_metab_PP"/>
</dbReference>
<dbReference type="EMBL" id="JAPTGD010000003">
    <property type="protein sequence ID" value="MDU9694543.1"/>
    <property type="molecule type" value="Genomic_DNA"/>
</dbReference>
<dbReference type="NCBIfam" id="NF006096">
    <property type="entry name" value="PRK08248.1"/>
    <property type="match status" value="1"/>
</dbReference>
<dbReference type="GO" id="GO:0004124">
    <property type="term" value="F:cysteine synthase activity"/>
    <property type="evidence" value="ECO:0007669"/>
    <property type="project" value="TreeGrafter"/>
</dbReference>
<gene>
    <name evidence="9" type="ORF">O0Q50_25465</name>
</gene>
<comment type="subunit">
    <text evidence="2">Homotetramer.</text>
</comment>
<comment type="cofactor">
    <cofactor evidence="1 8">
        <name>pyridoxal 5'-phosphate</name>
        <dbReference type="ChEBI" id="CHEBI:597326"/>
    </cofactor>
</comment>
<evidence type="ECO:0000256" key="4">
    <source>
        <dbReference type="ARBA" id="ARBA00022898"/>
    </source>
</evidence>
<dbReference type="InterPro" id="IPR000277">
    <property type="entry name" value="Cys/Met-Metab_PyrdxlP-dep_enz"/>
</dbReference>
<dbReference type="PANTHER" id="PTHR43797">
    <property type="entry name" value="HOMOCYSTEINE/CYSTEINE SYNTHASE"/>
    <property type="match status" value="1"/>
</dbReference>
<dbReference type="NCBIfam" id="TIGR01326">
    <property type="entry name" value="OAH_OAS_sulfhy"/>
    <property type="match status" value="1"/>
</dbReference>
<evidence type="ECO:0000256" key="1">
    <source>
        <dbReference type="ARBA" id="ARBA00001933"/>
    </source>
</evidence>
<dbReference type="Gene3D" id="3.40.640.10">
    <property type="entry name" value="Type I PLP-dependent aspartate aminotransferase-like (Major domain)"/>
    <property type="match status" value="1"/>
</dbReference>
<dbReference type="AlphaFoldDB" id="A0AAX6NF42"/>
<evidence type="ECO:0000256" key="8">
    <source>
        <dbReference type="RuleBase" id="RU362118"/>
    </source>
</evidence>
<dbReference type="GO" id="GO:0003961">
    <property type="term" value="F:O-acetylhomoserine aminocarboxypropyltransferase activity"/>
    <property type="evidence" value="ECO:0007669"/>
    <property type="project" value="TreeGrafter"/>
</dbReference>
<evidence type="ECO:0000256" key="7">
    <source>
        <dbReference type="PIRSR" id="PIRSR001434-2"/>
    </source>
</evidence>
<accession>A0AAX6NF42</accession>
<dbReference type="InterPro" id="IPR006235">
    <property type="entry name" value="OAc-hSer/O-AcSer_sulfhydrylase"/>
</dbReference>
<dbReference type="InterPro" id="IPR015421">
    <property type="entry name" value="PyrdxlP-dep_Trfase_major"/>
</dbReference>
<reference evidence="9" key="2">
    <citation type="submission" date="2022-12" db="EMBL/GenBank/DDBJ databases">
        <authorList>
            <person name="Dechsakulwatana C."/>
            <person name="Rungsihiranrut A."/>
            <person name="Muangchinda C."/>
            <person name="Ningthoujam R."/>
            <person name="Klankeo P."/>
            <person name="Pinyakong O."/>
        </authorList>
    </citation>
    <scope>NUCLEOTIDE SEQUENCE</scope>
    <source>
        <strain evidence="9">TL01-2</strain>
    </source>
</reference>
<keyword evidence="3" id="KW-0808">Transferase</keyword>
<dbReference type="PANTHER" id="PTHR43797:SF2">
    <property type="entry name" value="HOMOCYSTEINE_CYSTEINE SYNTHASE"/>
    <property type="match status" value="1"/>
</dbReference>
<dbReference type="InterPro" id="IPR015422">
    <property type="entry name" value="PyrdxlP-dep_Trfase_small"/>
</dbReference>
<protein>
    <recommendedName>
        <fullName evidence="6">O-succinylhomoserine sulfhydrylase</fullName>
    </recommendedName>
</protein>
<organism evidence="9 10">
    <name type="scientific">Priestia aryabhattai</name>
    <name type="common">Bacillus aryabhattai</name>
    <dbReference type="NCBI Taxonomy" id="412384"/>
    <lineage>
        <taxon>Bacteria</taxon>
        <taxon>Bacillati</taxon>
        <taxon>Bacillota</taxon>
        <taxon>Bacilli</taxon>
        <taxon>Bacillales</taxon>
        <taxon>Bacillaceae</taxon>
        <taxon>Priestia</taxon>
    </lineage>
</organism>
<dbReference type="GO" id="GO:0019346">
    <property type="term" value="P:transsulfuration"/>
    <property type="evidence" value="ECO:0007669"/>
    <property type="project" value="InterPro"/>
</dbReference>
<dbReference type="InterPro" id="IPR015424">
    <property type="entry name" value="PyrdxlP-dep_Trfase"/>
</dbReference>
<comment type="similarity">
    <text evidence="5">Belongs to the trans-sulfuration enzymes family. MetZ subfamily.</text>
</comment>
<evidence type="ECO:0000256" key="3">
    <source>
        <dbReference type="ARBA" id="ARBA00022679"/>
    </source>
</evidence>
<reference evidence="9" key="1">
    <citation type="journal article" date="2022" name="J Environ Chem Eng">
        <title>Biodegradation of petroleum oil using a constructed nonpathogenic and heavy metal-tolerant bacterial consortium isolated from marine sponges.</title>
        <authorList>
            <person name="Dechsakulwatana C."/>
            <person name="Rungsihiranrut A."/>
            <person name="Muangchinda C."/>
            <person name="Ningthoujam R."/>
            <person name="Klankeo P."/>
            <person name="Pinyakong O."/>
        </authorList>
    </citation>
    <scope>NUCLEOTIDE SEQUENCE</scope>
    <source>
        <strain evidence="9">TL01-2</strain>
    </source>
</reference>
<evidence type="ECO:0000313" key="9">
    <source>
        <dbReference type="EMBL" id="MDU9694543.1"/>
    </source>
</evidence>
<evidence type="ECO:0000256" key="5">
    <source>
        <dbReference type="ARBA" id="ARBA00060995"/>
    </source>
</evidence>
<sequence>MSAKKPFRPETQAIHSGQQLDPATFSRAVPIYQTSSFGFKDTEHAASLFNLSEQGYIYTRIVNPTTDVFEQRIAELEGGVGALGVASGQSATTFSILNIASAGDEIVSASSLYGGTYNLFSSTLPKLGITVKFVNADNPENFRSAITSKTKAIYAESVGNPQGNVLDIEAVADNAHEHGIPLIIDNTVPSPYLLRPIDFGADIVVHSATKFLGGHGTAIGGVIVDSGKFDWEASGKFPDLTTPDPSYHGLVYTEAAGEAAYITKARVQLLRDIGAALSPFNSFLLLQGVETLHLRLERHSENALKVAKFLEQHELVDWVHYAGLPSHPSYSLAKKYLPKGQGAILTFGVRGGKNAAAKLIDSVQLFSHLANIGDSKSLIIHPASTTHQQLSEDEQKASGVTPELIRLSVGTEAIDDLLEDLDYALKASQKVNTTV</sequence>
<feature type="modified residue" description="N6-(pyridoxal phosphate)lysine" evidence="7">
    <location>
        <position position="210"/>
    </location>
</feature>
<dbReference type="CDD" id="cd00614">
    <property type="entry name" value="CGS_like"/>
    <property type="match status" value="1"/>
</dbReference>
<dbReference type="GO" id="GO:0005737">
    <property type="term" value="C:cytoplasm"/>
    <property type="evidence" value="ECO:0007669"/>
    <property type="project" value="TreeGrafter"/>
</dbReference>
<dbReference type="PROSITE" id="PS00868">
    <property type="entry name" value="CYS_MET_METAB_PP"/>
    <property type="match status" value="1"/>
</dbReference>
<dbReference type="RefSeq" id="WP_316911531.1">
    <property type="nucleotide sequence ID" value="NZ_JAPTGD010000003.1"/>
</dbReference>
<proteinExistence type="inferred from homology"/>
<keyword evidence="4 7" id="KW-0663">Pyridoxal phosphate</keyword>
<dbReference type="SUPFAM" id="SSF53383">
    <property type="entry name" value="PLP-dependent transferases"/>
    <property type="match status" value="1"/>
</dbReference>
<dbReference type="GO" id="GO:0006535">
    <property type="term" value="P:cysteine biosynthetic process from serine"/>
    <property type="evidence" value="ECO:0007669"/>
    <property type="project" value="TreeGrafter"/>
</dbReference>
<dbReference type="Proteomes" id="UP001269400">
    <property type="component" value="Unassembled WGS sequence"/>
</dbReference>
<dbReference type="Gene3D" id="3.90.1150.10">
    <property type="entry name" value="Aspartate Aminotransferase, domain 1"/>
    <property type="match status" value="1"/>
</dbReference>
<evidence type="ECO:0000313" key="10">
    <source>
        <dbReference type="Proteomes" id="UP001269400"/>
    </source>
</evidence>
<dbReference type="Pfam" id="PF01053">
    <property type="entry name" value="Cys_Met_Meta_PP"/>
    <property type="match status" value="1"/>
</dbReference>
<dbReference type="PIRSF" id="PIRSF001434">
    <property type="entry name" value="CGS"/>
    <property type="match status" value="1"/>
</dbReference>
<name>A0AAX6NF42_PRIAR</name>
<dbReference type="FunFam" id="3.90.1150.10:FF:000033">
    <property type="entry name" value="Cystathionine gamma-synthase"/>
    <property type="match status" value="1"/>
</dbReference>
<dbReference type="GO" id="GO:0030170">
    <property type="term" value="F:pyridoxal phosphate binding"/>
    <property type="evidence" value="ECO:0007669"/>
    <property type="project" value="InterPro"/>
</dbReference>